<dbReference type="AlphaFoldDB" id="A0A0B6ZL80"/>
<dbReference type="EMBL" id="HACG01021605">
    <property type="protein sequence ID" value="CEK68470.1"/>
    <property type="molecule type" value="Transcribed_RNA"/>
</dbReference>
<evidence type="ECO:0000256" key="1">
    <source>
        <dbReference type="SAM" id="MobiDB-lite"/>
    </source>
</evidence>
<gene>
    <name evidence="2" type="primary">ORF66427</name>
</gene>
<evidence type="ECO:0000313" key="2">
    <source>
        <dbReference type="EMBL" id="CEK68470.1"/>
    </source>
</evidence>
<feature type="region of interest" description="Disordered" evidence="1">
    <location>
        <begin position="1"/>
        <end position="23"/>
    </location>
</feature>
<reference evidence="2" key="1">
    <citation type="submission" date="2014-12" db="EMBL/GenBank/DDBJ databases">
        <title>Insight into the proteome of Arion vulgaris.</title>
        <authorList>
            <person name="Aradska J."/>
            <person name="Bulat T."/>
            <person name="Smidak R."/>
            <person name="Sarate P."/>
            <person name="Gangsoo J."/>
            <person name="Sialana F."/>
            <person name="Bilban M."/>
            <person name="Lubec G."/>
        </authorList>
    </citation>
    <scope>NUCLEOTIDE SEQUENCE</scope>
    <source>
        <tissue evidence="2">Skin</tissue>
    </source>
</reference>
<accession>A0A0B6ZL80</accession>
<proteinExistence type="predicted"/>
<organism evidence="2">
    <name type="scientific">Arion vulgaris</name>
    <dbReference type="NCBI Taxonomy" id="1028688"/>
    <lineage>
        <taxon>Eukaryota</taxon>
        <taxon>Metazoa</taxon>
        <taxon>Spiralia</taxon>
        <taxon>Lophotrochozoa</taxon>
        <taxon>Mollusca</taxon>
        <taxon>Gastropoda</taxon>
        <taxon>Heterobranchia</taxon>
        <taxon>Euthyneura</taxon>
        <taxon>Panpulmonata</taxon>
        <taxon>Eupulmonata</taxon>
        <taxon>Stylommatophora</taxon>
        <taxon>Helicina</taxon>
        <taxon>Arionoidea</taxon>
        <taxon>Arionidae</taxon>
        <taxon>Arion</taxon>
    </lineage>
</organism>
<name>A0A0B6ZL80_9EUPU</name>
<sequence length="140" mass="14503">SSSSSSIESQSCSESSRSYSSSIINGSNSVWSGSSSYFSPDPAGLNGDIAPEINHLSNVVVLHEFNHNELSDQIVVSSPDMIASNGDITAQLSNPHVSGPNGSEVQSAALVTPLEEIDTVNSSSVLSEHVPVSADVNLSE</sequence>
<feature type="non-terminal residue" evidence="2">
    <location>
        <position position="1"/>
    </location>
</feature>
<protein>
    <submittedName>
        <fullName evidence="2">Uncharacterized protein</fullName>
    </submittedName>
</protein>